<feature type="domain" description="J" evidence="9">
    <location>
        <begin position="8"/>
        <end position="75"/>
    </location>
</feature>
<feature type="region of interest" description="Disordered" evidence="7">
    <location>
        <begin position="148"/>
        <end position="168"/>
    </location>
</feature>
<dbReference type="InterPro" id="IPR052094">
    <property type="entry name" value="Pre-mRNA-splicing_ERAD"/>
</dbReference>
<dbReference type="Pfam" id="PF00226">
    <property type="entry name" value="DnaJ"/>
    <property type="match status" value="1"/>
</dbReference>
<feature type="signal peptide" evidence="8">
    <location>
        <begin position="1"/>
        <end position="22"/>
    </location>
</feature>
<dbReference type="GO" id="GO:0005681">
    <property type="term" value="C:spliceosomal complex"/>
    <property type="evidence" value="ECO:0007669"/>
    <property type="project" value="TreeGrafter"/>
</dbReference>
<keyword evidence="11" id="KW-1185">Reference proteome</keyword>
<dbReference type="PANTHER" id="PTHR44313">
    <property type="entry name" value="DNAJ HOMOLOG SUBFAMILY C MEMBER 17"/>
    <property type="match status" value="1"/>
</dbReference>
<dbReference type="PROSITE" id="PS50076">
    <property type="entry name" value="DNAJ_2"/>
    <property type="match status" value="1"/>
</dbReference>
<dbReference type="EMBL" id="CP119880">
    <property type="protein sequence ID" value="WFD36058.1"/>
    <property type="molecule type" value="Genomic_DNA"/>
</dbReference>
<evidence type="ECO:0000313" key="10">
    <source>
        <dbReference type="EMBL" id="WFD36058.1"/>
    </source>
</evidence>
<evidence type="ECO:0000256" key="3">
    <source>
        <dbReference type="ARBA" id="ARBA00022490"/>
    </source>
</evidence>
<dbReference type="Gene3D" id="1.10.287.110">
    <property type="entry name" value="DnaJ domain"/>
    <property type="match status" value="1"/>
</dbReference>
<dbReference type="InterPro" id="IPR001623">
    <property type="entry name" value="DnaJ_domain"/>
</dbReference>
<comment type="subcellular location">
    <subcellularLocation>
        <location evidence="2">Cytoplasm</location>
    </subcellularLocation>
    <subcellularLocation>
        <location evidence="1">Nucleus</location>
    </subcellularLocation>
</comment>
<evidence type="ECO:0000313" key="11">
    <source>
        <dbReference type="Proteomes" id="UP001219933"/>
    </source>
</evidence>
<evidence type="ECO:0000256" key="2">
    <source>
        <dbReference type="ARBA" id="ARBA00004496"/>
    </source>
</evidence>
<dbReference type="InterPro" id="IPR036869">
    <property type="entry name" value="J_dom_sf"/>
</dbReference>
<evidence type="ECO:0000256" key="7">
    <source>
        <dbReference type="SAM" id="MobiDB-lite"/>
    </source>
</evidence>
<dbReference type="PRINTS" id="PR00625">
    <property type="entry name" value="JDOMAIN"/>
</dbReference>
<reference evidence="10" key="1">
    <citation type="submission" date="2023-03" db="EMBL/GenBank/DDBJ databases">
        <title>Mating type loci evolution in Malassezia.</title>
        <authorList>
            <person name="Coelho M.A."/>
        </authorList>
    </citation>
    <scope>NUCLEOTIDE SEQUENCE</scope>
    <source>
        <strain evidence="10">CBS 11721</strain>
    </source>
</reference>
<dbReference type="CDD" id="cd06257">
    <property type="entry name" value="DnaJ"/>
    <property type="match status" value="1"/>
</dbReference>
<keyword evidence="4" id="KW-0143">Chaperone</keyword>
<keyword evidence="6" id="KW-0175">Coiled coil</keyword>
<dbReference type="GO" id="GO:0005737">
    <property type="term" value="C:cytoplasm"/>
    <property type="evidence" value="ECO:0007669"/>
    <property type="project" value="UniProtKB-SubCell"/>
</dbReference>
<dbReference type="GO" id="GO:0000390">
    <property type="term" value="P:spliceosomal complex disassembly"/>
    <property type="evidence" value="ECO:0007669"/>
    <property type="project" value="TreeGrafter"/>
</dbReference>
<feature type="chain" id="PRO_5042044851" description="J domain-containing protein" evidence="8">
    <location>
        <begin position="23"/>
        <end position="285"/>
    </location>
</feature>
<feature type="coiled-coil region" evidence="6">
    <location>
        <begin position="97"/>
        <end position="124"/>
    </location>
</feature>
<evidence type="ECO:0000256" key="8">
    <source>
        <dbReference type="SAM" id="SignalP"/>
    </source>
</evidence>
<keyword evidence="5" id="KW-0539">Nucleus</keyword>
<evidence type="ECO:0000256" key="1">
    <source>
        <dbReference type="ARBA" id="ARBA00004123"/>
    </source>
</evidence>
<dbReference type="PANTHER" id="PTHR44313:SF1">
    <property type="entry name" value="DNAJ HOMOLOG SUBFAMILY C MEMBER 17"/>
    <property type="match status" value="1"/>
</dbReference>
<dbReference type="SMART" id="SM00271">
    <property type="entry name" value="DnaJ"/>
    <property type="match status" value="1"/>
</dbReference>
<organism evidence="10 11">
    <name type="scientific">Malassezia cuniculi</name>
    <dbReference type="NCBI Taxonomy" id="948313"/>
    <lineage>
        <taxon>Eukaryota</taxon>
        <taxon>Fungi</taxon>
        <taxon>Dikarya</taxon>
        <taxon>Basidiomycota</taxon>
        <taxon>Ustilaginomycotina</taxon>
        <taxon>Malasseziomycetes</taxon>
        <taxon>Malasseziales</taxon>
        <taxon>Malasseziaceae</taxon>
        <taxon>Malassezia</taxon>
    </lineage>
</organism>
<dbReference type="AlphaFoldDB" id="A0AAF0J7B2"/>
<keyword evidence="3" id="KW-0963">Cytoplasm</keyword>
<evidence type="ECO:0000256" key="4">
    <source>
        <dbReference type="ARBA" id="ARBA00023186"/>
    </source>
</evidence>
<gene>
    <name evidence="10" type="ORF">MCUN1_002929</name>
</gene>
<dbReference type="SUPFAM" id="SSF46565">
    <property type="entry name" value="Chaperone J-domain"/>
    <property type="match status" value="1"/>
</dbReference>
<proteinExistence type="predicted"/>
<name>A0AAF0J7B2_9BASI</name>
<evidence type="ECO:0000256" key="6">
    <source>
        <dbReference type="SAM" id="Coils"/>
    </source>
</evidence>
<accession>A0AAF0J7B2</accession>
<evidence type="ECO:0000256" key="5">
    <source>
        <dbReference type="ARBA" id="ARBA00023242"/>
    </source>
</evidence>
<sequence>MSTPSLLDALALLGVAPDATEAQIRTAYRKRSLQLHPDKAKDVPPDIAAERFHSLTLAFESLMDPDTRASMRERAEQELARKQRQSAFDDRRRAMAADLERREAEDRQARVERAAREKERAQLVAALREAGLNMRVERHERLLRDWQHAAASKKRRHSEAAAPPVGENDGRVLVRFPVDQRNELLGDAAADDVSASPLAGALAQTYGDVKAIHMRPSRKQRSEVSVIAVFSSVGDAWRAVNDGGDLRCPHPLLADAWIGWCDASGRAGAPPAYFRYGSTLSAAFV</sequence>
<evidence type="ECO:0000259" key="9">
    <source>
        <dbReference type="PROSITE" id="PS50076"/>
    </source>
</evidence>
<protein>
    <recommendedName>
        <fullName evidence="9">J domain-containing protein</fullName>
    </recommendedName>
</protein>
<dbReference type="Proteomes" id="UP001219933">
    <property type="component" value="Chromosome 4"/>
</dbReference>
<keyword evidence="8" id="KW-0732">Signal</keyword>